<sequence>MSDRFPRPCCGHLVFDEPPGSYEICGSCFWEDDAIQLRWPDWEQAAPAAEGFSAERAQQVLSEFMEFRHDIASTKDLNRERQPSPITWADFEVVGTKSFDL</sequence>
<evidence type="ECO:0000313" key="3">
    <source>
        <dbReference type="Proteomes" id="UP000625527"/>
    </source>
</evidence>
<gene>
    <name evidence="2" type="ORF">IHE71_22535</name>
</gene>
<comment type="caution">
    <text evidence="2">The sequence shown here is derived from an EMBL/GenBank/DDBJ whole genome shotgun (WGS) entry which is preliminary data.</text>
</comment>
<accession>A0ABR9N488</accession>
<evidence type="ECO:0000259" key="1">
    <source>
        <dbReference type="Pfam" id="PF14206"/>
    </source>
</evidence>
<proteinExistence type="predicted"/>
<evidence type="ECO:0000313" key="2">
    <source>
        <dbReference type="EMBL" id="MBE1878479.1"/>
    </source>
</evidence>
<dbReference type="EMBL" id="JADAQT010000108">
    <property type="protein sequence ID" value="MBE1878479.1"/>
    <property type="molecule type" value="Genomic_DNA"/>
</dbReference>
<protein>
    <recommendedName>
        <fullName evidence="1">Cysteine-rich CPCC domain-containing protein</fullName>
    </recommendedName>
</protein>
<organism evidence="2 3">
    <name type="scientific">Myceligenerans pegani</name>
    <dbReference type="NCBI Taxonomy" id="2776917"/>
    <lineage>
        <taxon>Bacteria</taxon>
        <taxon>Bacillati</taxon>
        <taxon>Actinomycetota</taxon>
        <taxon>Actinomycetes</taxon>
        <taxon>Micrococcales</taxon>
        <taxon>Promicromonosporaceae</taxon>
        <taxon>Myceligenerans</taxon>
    </lineage>
</organism>
<dbReference type="RefSeq" id="WP_192865000.1">
    <property type="nucleotide sequence ID" value="NZ_JADAQT010000108.1"/>
</dbReference>
<name>A0ABR9N488_9MICO</name>
<dbReference type="InterPro" id="IPR025983">
    <property type="entry name" value="Cys_rich_CPCC"/>
</dbReference>
<feature type="domain" description="Cysteine-rich CPCC" evidence="1">
    <location>
        <begin position="8"/>
        <end position="63"/>
    </location>
</feature>
<dbReference type="Pfam" id="PF14206">
    <property type="entry name" value="Cys_rich_CPCC"/>
    <property type="match status" value="1"/>
</dbReference>
<reference evidence="2 3" key="1">
    <citation type="submission" date="2020-10" db="EMBL/GenBank/DDBJ databases">
        <title>Myceligenerans pegani sp. nov., an endophytic actinomycete isolated from Peganum harmala L. in Xinjiang, China.</title>
        <authorList>
            <person name="Xin L."/>
        </authorList>
    </citation>
    <scope>NUCLEOTIDE SEQUENCE [LARGE SCALE GENOMIC DNA]</scope>
    <source>
        <strain evidence="2 3">TRM65318</strain>
    </source>
</reference>
<dbReference type="Proteomes" id="UP000625527">
    <property type="component" value="Unassembled WGS sequence"/>
</dbReference>
<keyword evidence="3" id="KW-1185">Reference proteome</keyword>